<dbReference type="STRING" id="1237896.T0M0D4"/>
<evidence type="ECO:0000313" key="5">
    <source>
        <dbReference type="Proteomes" id="UP000015530"/>
    </source>
</evidence>
<comment type="caution">
    <text evidence="4">The sequence shown here is derived from an EMBL/GenBank/DDBJ whole genome shotgun (WGS) entry which is preliminary data.</text>
</comment>
<dbReference type="PANTHER" id="PTHR24305:SF190">
    <property type="entry name" value="P450, PUTATIVE (EUROFUNG)-RELATED"/>
    <property type="match status" value="1"/>
</dbReference>
<evidence type="ECO:0000256" key="1">
    <source>
        <dbReference type="ARBA" id="ARBA00022617"/>
    </source>
</evidence>
<protein>
    <recommendedName>
        <fullName evidence="6">Cytochrome P450</fullName>
    </recommendedName>
</protein>
<evidence type="ECO:0000256" key="2">
    <source>
        <dbReference type="ARBA" id="ARBA00022723"/>
    </source>
</evidence>
<dbReference type="Proteomes" id="UP000015530">
    <property type="component" value="Unassembled WGS sequence"/>
</dbReference>
<dbReference type="eggNOG" id="KOG0158">
    <property type="taxonomic scope" value="Eukaryota"/>
</dbReference>
<dbReference type="InterPro" id="IPR036396">
    <property type="entry name" value="Cyt_P450_sf"/>
</dbReference>
<dbReference type="PANTHER" id="PTHR24305">
    <property type="entry name" value="CYTOCHROME P450"/>
    <property type="match status" value="1"/>
</dbReference>
<dbReference type="OrthoDB" id="3934656at2759"/>
<dbReference type="GO" id="GO:0016705">
    <property type="term" value="F:oxidoreductase activity, acting on paired donors, with incorporation or reduction of molecular oxygen"/>
    <property type="evidence" value="ECO:0007669"/>
    <property type="project" value="InterPro"/>
</dbReference>
<name>T0M0D4_COLGC</name>
<evidence type="ECO:0000256" key="3">
    <source>
        <dbReference type="ARBA" id="ARBA00023004"/>
    </source>
</evidence>
<dbReference type="AlphaFoldDB" id="T0M0D4"/>
<dbReference type="InterPro" id="IPR050121">
    <property type="entry name" value="Cytochrome_P450_monoxygenase"/>
</dbReference>
<dbReference type="SUPFAM" id="SSF48264">
    <property type="entry name" value="Cytochrome P450"/>
    <property type="match status" value="1"/>
</dbReference>
<reference evidence="5" key="1">
    <citation type="journal article" date="2013" name="Mol. Plant Microbe Interact.">
        <title>Global aspects of pacC regulation of pathogenicity genes in Colletotrichum gloeosporioides as revealed by transcriptome analysis.</title>
        <authorList>
            <person name="Alkan N."/>
            <person name="Meng X."/>
            <person name="Friedlander G."/>
            <person name="Reuveni E."/>
            <person name="Sukno S."/>
            <person name="Sherman A."/>
            <person name="Thon M."/>
            <person name="Fluhr R."/>
            <person name="Prusky D."/>
        </authorList>
    </citation>
    <scope>NUCLEOTIDE SEQUENCE [LARGE SCALE GENOMIC DNA]</scope>
    <source>
        <strain evidence="5">Cg-14</strain>
    </source>
</reference>
<dbReference type="EMBL" id="AMYD01001177">
    <property type="protein sequence ID" value="EQB54280.1"/>
    <property type="molecule type" value="Genomic_DNA"/>
</dbReference>
<accession>T0M0D4</accession>
<sequence length="132" mass="14359">MVAGSDTKGISISAILCNLLKNPDTMVKLREELADFTSRGELSHSPTFKESQKMPYLQAVIKEALRVHPAVGLPLERIVPAGGVTIAGRFFPAGSVVGTNGWVQHRNTALFGEDADSFNPDRWLIETRRGSP</sequence>
<gene>
    <name evidence="4" type="ORF">CGLO_05904</name>
</gene>
<dbReference type="GO" id="GO:0005506">
    <property type="term" value="F:iron ion binding"/>
    <property type="evidence" value="ECO:0007669"/>
    <property type="project" value="InterPro"/>
</dbReference>
<organism evidence="4 5">
    <name type="scientific">Colletotrichum gloeosporioides (strain Cg-14)</name>
    <name type="common">Anthracnose fungus</name>
    <name type="synonym">Glomerella cingulata</name>
    <dbReference type="NCBI Taxonomy" id="1237896"/>
    <lineage>
        <taxon>Eukaryota</taxon>
        <taxon>Fungi</taxon>
        <taxon>Dikarya</taxon>
        <taxon>Ascomycota</taxon>
        <taxon>Pezizomycotina</taxon>
        <taxon>Sordariomycetes</taxon>
        <taxon>Hypocreomycetidae</taxon>
        <taxon>Glomerellales</taxon>
        <taxon>Glomerellaceae</taxon>
        <taxon>Colletotrichum</taxon>
        <taxon>Colletotrichum gloeosporioides species complex</taxon>
    </lineage>
</organism>
<dbReference type="GO" id="GO:0020037">
    <property type="term" value="F:heme binding"/>
    <property type="evidence" value="ECO:0007669"/>
    <property type="project" value="InterPro"/>
</dbReference>
<dbReference type="Pfam" id="PF00067">
    <property type="entry name" value="p450"/>
    <property type="match status" value="1"/>
</dbReference>
<evidence type="ECO:0000313" key="4">
    <source>
        <dbReference type="EMBL" id="EQB54280.1"/>
    </source>
</evidence>
<keyword evidence="3" id="KW-0408">Iron</keyword>
<evidence type="ECO:0008006" key="6">
    <source>
        <dbReference type="Google" id="ProtNLM"/>
    </source>
</evidence>
<dbReference type="Gene3D" id="1.10.630.10">
    <property type="entry name" value="Cytochrome P450"/>
    <property type="match status" value="1"/>
</dbReference>
<dbReference type="InterPro" id="IPR001128">
    <property type="entry name" value="Cyt_P450"/>
</dbReference>
<dbReference type="OMA" id="RICPPFC"/>
<proteinExistence type="predicted"/>
<keyword evidence="1" id="KW-0349">Heme</keyword>
<dbReference type="HOGENOM" id="CLU_001570_14_7_1"/>
<dbReference type="GO" id="GO:0004497">
    <property type="term" value="F:monooxygenase activity"/>
    <property type="evidence" value="ECO:0007669"/>
    <property type="project" value="InterPro"/>
</dbReference>
<keyword evidence="2" id="KW-0479">Metal-binding</keyword>